<protein>
    <submittedName>
        <fullName evidence="2">Uncharacterized protein</fullName>
    </submittedName>
</protein>
<proteinExistence type="predicted"/>
<dbReference type="EMBL" id="UGTS01000004">
    <property type="protein sequence ID" value="SUC19435.1"/>
    <property type="molecule type" value="Genomic_DNA"/>
</dbReference>
<name>A0A379FH59_PROMI</name>
<evidence type="ECO:0000313" key="3">
    <source>
        <dbReference type="Proteomes" id="UP000254191"/>
    </source>
</evidence>
<sequence>MSGYVYAGFPSSVGVIIGGFFLVILFKWLRFALQDNKLPTATMPATTEPEPVLSSPATESPVNQLLPKEWGLYVAALMR</sequence>
<dbReference type="AlphaFoldDB" id="A0A379FH59"/>
<keyword evidence="1" id="KW-0812">Transmembrane</keyword>
<feature type="transmembrane region" description="Helical" evidence="1">
    <location>
        <begin position="6"/>
        <end position="29"/>
    </location>
</feature>
<evidence type="ECO:0000256" key="1">
    <source>
        <dbReference type="SAM" id="Phobius"/>
    </source>
</evidence>
<evidence type="ECO:0000313" key="2">
    <source>
        <dbReference type="EMBL" id="SUC19435.1"/>
    </source>
</evidence>
<accession>A0A379FH59</accession>
<dbReference type="Proteomes" id="UP000254191">
    <property type="component" value="Unassembled WGS sequence"/>
</dbReference>
<gene>
    <name evidence="2" type="ORF">NCTC11938_01281</name>
</gene>
<reference evidence="2 3" key="1">
    <citation type="submission" date="2018-06" db="EMBL/GenBank/DDBJ databases">
        <authorList>
            <consortium name="Pathogen Informatics"/>
            <person name="Doyle S."/>
        </authorList>
    </citation>
    <scope>NUCLEOTIDE SEQUENCE [LARGE SCALE GENOMIC DNA]</scope>
    <source>
        <strain evidence="2 3">NCTC11938</strain>
    </source>
</reference>
<keyword evidence="1" id="KW-0472">Membrane</keyword>
<organism evidence="2 3">
    <name type="scientific">Proteus mirabilis</name>
    <dbReference type="NCBI Taxonomy" id="584"/>
    <lineage>
        <taxon>Bacteria</taxon>
        <taxon>Pseudomonadati</taxon>
        <taxon>Pseudomonadota</taxon>
        <taxon>Gammaproteobacteria</taxon>
        <taxon>Enterobacterales</taxon>
        <taxon>Morganellaceae</taxon>
        <taxon>Proteus</taxon>
    </lineage>
</organism>
<keyword evidence="1" id="KW-1133">Transmembrane helix</keyword>